<dbReference type="RefSeq" id="WP_345404221.1">
    <property type="nucleotide sequence ID" value="NZ_BAABLA010000117.1"/>
</dbReference>
<sequence length="515" mass="51239">MLRQDEQARVDGVRRFKELLAVAALPVLTGYAAIATILATVAALAAEPTFSVLGVLLAAGPGWLAAYQVPVVIGDNELGLLPLALTIGVCALVARSASGAVARLGYRTPRQAGVVIGTVAGTHACVGMVIAVLANGAIVTADPLVAFGSPGFVSGAAATVGVARRCGLLDFPRHYVDAAALAGLRAAALGMAGLFAASALVLTVTTALAVPTMQTLFVAHAPGFGSGFGMLLLCLGYLPNAVLAALAFLLGPGFTLGPTSIGPTHFEGGSVPGVPLLAGLPESYAAWWPALFLLPALIGVGVGWTLRESSPSPMERLRSVAVAGAVIGFGTVVLTTLAGGSLGGSAGGVPFPGLLLPAGLLSAAAFAWIFLPGAFVAWLTGPRAVSDVQDGESDGANVADDECDAGADAADASDTDVTAADDEPAGADGTDSEDENGAAAEVGQGAATDMEDTEDDDEVAADSDAGSDNDEAIPESDLDTADTQDGEPDGKADATAESAPVDIAAESDATRPDER</sequence>
<feature type="compositionally biased region" description="Acidic residues" evidence="1">
    <location>
        <begin position="449"/>
        <end position="487"/>
    </location>
</feature>
<feature type="region of interest" description="Disordered" evidence="1">
    <location>
        <begin position="389"/>
        <end position="515"/>
    </location>
</feature>
<keyword evidence="2" id="KW-1133">Transmembrane helix</keyword>
<evidence type="ECO:0000313" key="3">
    <source>
        <dbReference type="EMBL" id="MFC6871272.1"/>
    </source>
</evidence>
<keyword evidence="4" id="KW-1185">Reference proteome</keyword>
<feature type="transmembrane region" description="Helical" evidence="2">
    <location>
        <begin position="354"/>
        <end position="379"/>
    </location>
</feature>
<evidence type="ECO:0000256" key="1">
    <source>
        <dbReference type="SAM" id="MobiDB-lite"/>
    </source>
</evidence>
<feature type="transmembrane region" description="Helical" evidence="2">
    <location>
        <begin position="184"/>
        <end position="210"/>
    </location>
</feature>
<dbReference type="Proteomes" id="UP001596337">
    <property type="component" value="Unassembled WGS sequence"/>
</dbReference>
<accession>A0ABW2C7I8</accession>
<dbReference type="EMBL" id="JBHSXX010000001">
    <property type="protein sequence ID" value="MFC6871272.1"/>
    <property type="molecule type" value="Genomic_DNA"/>
</dbReference>
<dbReference type="Pfam" id="PF19877">
    <property type="entry name" value="DUF6350"/>
    <property type="match status" value="1"/>
</dbReference>
<feature type="transmembrane region" description="Helical" evidence="2">
    <location>
        <begin position="79"/>
        <end position="102"/>
    </location>
</feature>
<evidence type="ECO:0000256" key="2">
    <source>
        <dbReference type="SAM" id="Phobius"/>
    </source>
</evidence>
<feature type="transmembrane region" description="Helical" evidence="2">
    <location>
        <begin position="286"/>
        <end position="307"/>
    </location>
</feature>
<evidence type="ECO:0000313" key="4">
    <source>
        <dbReference type="Proteomes" id="UP001596337"/>
    </source>
</evidence>
<gene>
    <name evidence="3" type="ORF">ACFQGD_29530</name>
</gene>
<feature type="transmembrane region" description="Helical" evidence="2">
    <location>
        <begin position="114"/>
        <end position="138"/>
    </location>
</feature>
<feature type="transmembrane region" description="Helical" evidence="2">
    <location>
        <begin position="20"/>
        <end position="45"/>
    </location>
</feature>
<protein>
    <submittedName>
        <fullName evidence="3">DUF6350 family protein</fullName>
    </submittedName>
</protein>
<keyword evidence="2" id="KW-0812">Transmembrane</keyword>
<organism evidence="3 4">
    <name type="scientific">Haloechinothrix salitolerans</name>
    <dbReference type="NCBI Taxonomy" id="926830"/>
    <lineage>
        <taxon>Bacteria</taxon>
        <taxon>Bacillati</taxon>
        <taxon>Actinomycetota</taxon>
        <taxon>Actinomycetes</taxon>
        <taxon>Pseudonocardiales</taxon>
        <taxon>Pseudonocardiaceae</taxon>
        <taxon>Haloechinothrix</taxon>
    </lineage>
</organism>
<feature type="transmembrane region" description="Helical" evidence="2">
    <location>
        <begin position="216"/>
        <end position="238"/>
    </location>
</feature>
<feature type="transmembrane region" description="Helical" evidence="2">
    <location>
        <begin position="319"/>
        <end position="342"/>
    </location>
</feature>
<name>A0ABW2C7I8_9PSEU</name>
<dbReference type="InterPro" id="IPR045931">
    <property type="entry name" value="DUF6350"/>
</dbReference>
<proteinExistence type="predicted"/>
<feature type="transmembrane region" description="Helical" evidence="2">
    <location>
        <begin position="144"/>
        <end position="163"/>
    </location>
</feature>
<feature type="compositionally biased region" description="Acidic residues" evidence="1">
    <location>
        <begin position="389"/>
        <end position="436"/>
    </location>
</feature>
<feature type="transmembrane region" description="Helical" evidence="2">
    <location>
        <begin position="245"/>
        <end position="266"/>
    </location>
</feature>
<keyword evidence="2" id="KW-0472">Membrane</keyword>
<comment type="caution">
    <text evidence="3">The sequence shown here is derived from an EMBL/GenBank/DDBJ whole genome shotgun (WGS) entry which is preliminary data.</text>
</comment>
<reference evidence="4" key="1">
    <citation type="journal article" date="2019" name="Int. J. Syst. Evol. Microbiol.">
        <title>The Global Catalogue of Microorganisms (GCM) 10K type strain sequencing project: providing services to taxonomists for standard genome sequencing and annotation.</title>
        <authorList>
            <consortium name="The Broad Institute Genomics Platform"/>
            <consortium name="The Broad Institute Genome Sequencing Center for Infectious Disease"/>
            <person name="Wu L."/>
            <person name="Ma J."/>
        </authorList>
    </citation>
    <scope>NUCLEOTIDE SEQUENCE [LARGE SCALE GENOMIC DNA]</scope>
    <source>
        <strain evidence="4">KCTC 32255</strain>
    </source>
</reference>